<dbReference type="SUPFAM" id="SSF50998">
    <property type="entry name" value="Quinoprotein alcohol dehydrogenase-like"/>
    <property type="match status" value="1"/>
</dbReference>
<evidence type="ECO:0000313" key="2">
    <source>
        <dbReference type="EMBL" id="OAX34020.1"/>
    </source>
</evidence>
<dbReference type="PROSITE" id="PS50082">
    <property type="entry name" value="WD_REPEATS_2"/>
    <property type="match status" value="3"/>
</dbReference>
<dbReference type="SMART" id="SM00320">
    <property type="entry name" value="WD40"/>
    <property type="match status" value="4"/>
</dbReference>
<dbReference type="InParanoid" id="A0A1B7MN48"/>
<name>A0A1B7MN48_9AGAM</name>
<sequence>MASTSRQSAPAAKDMKLTPVITLEGHKDNHVRSISYFPDGNQMISASGNNAVRRWDLQAGKEIEKRKVCKYEMGAVAVSGDSRWVVTAGGDRLHGELKAWEVETGIIKTFHGHSENIICIDISADCTLLASGSLDQTARIWSLDTGKPVAGPFKATGMGAIRFSPDSKKLAVNSWQADCLEVLDIQTQKLDRRVKGKKEGNFPWSTHAPVFWTNKGTRILAVFDFDDSFATTFYEFDSSTLETVGTPFRGHTSVIKCLALSSDGTLIASAAGDGVRLWAFESRQLLALFQVTTANDVVVFSPDTQHLAYANYTNVYICNIPPNILATIGLATKGHPKKTAVSYFPAPITFKTRLANWWSAHAGHAAPPIVNVLIAPGKQRNAAAGAPKQQDEELVRDEYCDDDLPLKNPNSQQSTAAALANAGDHGSDQFCFCF</sequence>
<dbReference type="Proteomes" id="UP000092154">
    <property type="component" value="Unassembled WGS sequence"/>
</dbReference>
<evidence type="ECO:0000256" key="1">
    <source>
        <dbReference type="PROSITE-ProRule" id="PRU00221"/>
    </source>
</evidence>
<dbReference type="STRING" id="1314800.A0A1B7MN48"/>
<dbReference type="PANTHER" id="PTHR19879">
    <property type="entry name" value="TRANSCRIPTION INITIATION FACTOR TFIID"/>
    <property type="match status" value="1"/>
</dbReference>
<dbReference type="PANTHER" id="PTHR19879:SF9">
    <property type="entry name" value="TRANSCRIPTION INITIATION FACTOR TFIID SUBUNIT 5"/>
    <property type="match status" value="1"/>
</dbReference>
<feature type="repeat" description="WD" evidence="1">
    <location>
        <begin position="248"/>
        <end position="288"/>
    </location>
</feature>
<dbReference type="Gene3D" id="2.130.10.10">
    <property type="entry name" value="YVTN repeat-like/Quinoprotein amine dehydrogenase"/>
    <property type="match status" value="2"/>
</dbReference>
<feature type="repeat" description="WD" evidence="1">
    <location>
        <begin position="31"/>
        <end position="65"/>
    </location>
</feature>
<accession>A0A1B7MN48</accession>
<dbReference type="InterPro" id="IPR011047">
    <property type="entry name" value="Quinoprotein_ADH-like_sf"/>
</dbReference>
<dbReference type="PROSITE" id="PS50294">
    <property type="entry name" value="WD_REPEATS_REGION"/>
    <property type="match status" value="1"/>
</dbReference>
<dbReference type="Pfam" id="PF00400">
    <property type="entry name" value="WD40"/>
    <property type="match status" value="3"/>
</dbReference>
<organism evidence="2 3">
    <name type="scientific">Rhizopogon vinicolor AM-OR11-026</name>
    <dbReference type="NCBI Taxonomy" id="1314800"/>
    <lineage>
        <taxon>Eukaryota</taxon>
        <taxon>Fungi</taxon>
        <taxon>Dikarya</taxon>
        <taxon>Basidiomycota</taxon>
        <taxon>Agaricomycotina</taxon>
        <taxon>Agaricomycetes</taxon>
        <taxon>Agaricomycetidae</taxon>
        <taxon>Boletales</taxon>
        <taxon>Suillineae</taxon>
        <taxon>Rhizopogonaceae</taxon>
        <taxon>Rhizopogon</taxon>
    </lineage>
</organism>
<dbReference type="OrthoDB" id="2687506at2759"/>
<gene>
    <name evidence="2" type="ORF">K503DRAFT_803929</name>
</gene>
<dbReference type="AlphaFoldDB" id="A0A1B7MN48"/>
<dbReference type="InterPro" id="IPR015943">
    <property type="entry name" value="WD40/YVTN_repeat-like_dom_sf"/>
</dbReference>
<feature type="repeat" description="WD" evidence="1">
    <location>
        <begin position="110"/>
        <end position="151"/>
    </location>
</feature>
<reference evidence="2 3" key="1">
    <citation type="submission" date="2016-06" db="EMBL/GenBank/DDBJ databases">
        <title>Comparative genomics of the ectomycorrhizal sister species Rhizopogon vinicolor and Rhizopogon vesiculosus (Basidiomycota: Boletales) reveals a divergence of the mating type B locus.</title>
        <authorList>
            <consortium name="DOE Joint Genome Institute"/>
            <person name="Mujic A.B."/>
            <person name="Kuo A."/>
            <person name="Tritt A."/>
            <person name="Lipzen A."/>
            <person name="Chen C."/>
            <person name="Johnson J."/>
            <person name="Sharma A."/>
            <person name="Barry K."/>
            <person name="Grigoriev I.V."/>
            <person name="Spatafora J.W."/>
        </authorList>
    </citation>
    <scope>NUCLEOTIDE SEQUENCE [LARGE SCALE GENOMIC DNA]</scope>
    <source>
        <strain evidence="2 3">AM-OR11-026</strain>
    </source>
</reference>
<dbReference type="EMBL" id="KV448671">
    <property type="protein sequence ID" value="OAX34020.1"/>
    <property type="molecule type" value="Genomic_DNA"/>
</dbReference>
<dbReference type="InterPro" id="IPR001680">
    <property type="entry name" value="WD40_rpt"/>
</dbReference>
<keyword evidence="3" id="KW-1185">Reference proteome</keyword>
<evidence type="ECO:0000313" key="3">
    <source>
        <dbReference type="Proteomes" id="UP000092154"/>
    </source>
</evidence>
<proteinExistence type="predicted"/>
<keyword evidence="1" id="KW-0853">WD repeat</keyword>
<protein>
    <submittedName>
        <fullName evidence="2">WD40 repeat-like protein</fullName>
    </submittedName>
</protein>